<comment type="caution">
    <text evidence="2">The sequence shown here is derived from an EMBL/GenBank/DDBJ whole genome shotgun (WGS) entry which is preliminary data.</text>
</comment>
<evidence type="ECO:0000313" key="2">
    <source>
        <dbReference type="EMBL" id="KAK1276084.1"/>
    </source>
</evidence>
<feature type="region of interest" description="Disordered" evidence="1">
    <location>
        <begin position="663"/>
        <end position="686"/>
    </location>
</feature>
<dbReference type="PANTHER" id="PTHR14000">
    <property type="entry name" value="FINGER CCCH DOMAIN PROTEIN, PUTATIVE (DUF3755)-RELATED"/>
    <property type="match status" value="1"/>
</dbReference>
<feature type="compositionally biased region" description="Polar residues" evidence="1">
    <location>
        <begin position="1"/>
        <end position="18"/>
    </location>
</feature>
<name>A0AAV9BIJ6_ACOGR</name>
<feature type="region of interest" description="Disordered" evidence="1">
    <location>
        <begin position="74"/>
        <end position="93"/>
    </location>
</feature>
<feature type="compositionally biased region" description="Polar residues" evidence="1">
    <location>
        <begin position="468"/>
        <end position="479"/>
    </location>
</feature>
<dbReference type="Gene3D" id="1.10.10.60">
    <property type="entry name" value="Homeodomain-like"/>
    <property type="match status" value="1"/>
</dbReference>
<accession>A0AAV9BIJ6</accession>
<reference evidence="2" key="1">
    <citation type="journal article" date="2023" name="Nat. Commun.">
        <title>Diploid and tetraploid genomes of Acorus and the evolution of monocots.</title>
        <authorList>
            <person name="Ma L."/>
            <person name="Liu K.W."/>
            <person name="Li Z."/>
            <person name="Hsiao Y.Y."/>
            <person name="Qi Y."/>
            <person name="Fu T."/>
            <person name="Tang G.D."/>
            <person name="Zhang D."/>
            <person name="Sun W.H."/>
            <person name="Liu D.K."/>
            <person name="Li Y."/>
            <person name="Chen G.Z."/>
            <person name="Liu X.D."/>
            <person name="Liao X.Y."/>
            <person name="Jiang Y.T."/>
            <person name="Yu X."/>
            <person name="Hao Y."/>
            <person name="Huang J."/>
            <person name="Zhao X.W."/>
            <person name="Ke S."/>
            <person name="Chen Y.Y."/>
            <person name="Wu W.L."/>
            <person name="Hsu J.L."/>
            <person name="Lin Y.F."/>
            <person name="Huang M.D."/>
            <person name="Li C.Y."/>
            <person name="Huang L."/>
            <person name="Wang Z.W."/>
            <person name="Zhao X."/>
            <person name="Zhong W.Y."/>
            <person name="Peng D.H."/>
            <person name="Ahmad S."/>
            <person name="Lan S."/>
            <person name="Zhang J.S."/>
            <person name="Tsai W.C."/>
            <person name="Van de Peer Y."/>
            <person name="Liu Z.J."/>
        </authorList>
    </citation>
    <scope>NUCLEOTIDE SEQUENCE</scope>
    <source>
        <strain evidence="2">SCP</strain>
    </source>
</reference>
<feature type="compositionally biased region" description="Acidic residues" evidence="1">
    <location>
        <begin position="670"/>
        <end position="686"/>
    </location>
</feature>
<dbReference type="EMBL" id="JAUJYN010000003">
    <property type="protein sequence ID" value="KAK1276084.1"/>
    <property type="molecule type" value="Genomic_DNA"/>
</dbReference>
<feature type="compositionally biased region" description="Polar residues" evidence="1">
    <location>
        <begin position="29"/>
        <end position="48"/>
    </location>
</feature>
<dbReference type="InterPro" id="IPR009057">
    <property type="entry name" value="Homeodomain-like_sf"/>
</dbReference>
<dbReference type="InterPro" id="IPR001005">
    <property type="entry name" value="SANT/Myb"/>
</dbReference>
<keyword evidence="3" id="KW-1185">Reference proteome</keyword>
<feature type="compositionally biased region" description="Polar residues" evidence="1">
    <location>
        <begin position="58"/>
        <end position="67"/>
    </location>
</feature>
<evidence type="ECO:0000256" key="1">
    <source>
        <dbReference type="SAM" id="MobiDB-lite"/>
    </source>
</evidence>
<feature type="region of interest" description="Disordered" evidence="1">
    <location>
        <begin position="299"/>
        <end position="331"/>
    </location>
</feature>
<evidence type="ECO:0008006" key="4">
    <source>
        <dbReference type="Google" id="ProtNLM"/>
    </source>
</evidence>
<dbReference type="AlphaFoldDB" id="A0AAV9BIJ6"/>
<evidence type="ECO:0000313" key="3">
    <source>
        <dbReference type="Proteomes" id="UP001179952"/>
    </source>
</evidence>
<feature type="region of interest" description="Disordered" evidence="1">
    <location>
        <begin position="1"/>
        <end position="68"/>
    </location>
</feature>
<feature type="compositionally biased region" description="Polar residues" evidence="1">
    <location>
        <begin position="308"/>
        <end position="319"/>
    </location>
</feature>
<dbReference type="SUPFAM" id="SSF46689">
    <property type="entry name" value="Homeodomain-like"/>
    <property type="match status" value="1"/>
</dbReference>
<dbReference type="PANTHER" id="PTHR14000:SF17">
    <property type="entry name" value="MYB-LIKE DOMAIN-CONTAINING PROTEIN"/>
    <property type="match status" value="1"/>
</dbReference>
<dbReference type="Proteomes" id="UP001179952">
    <property type="component" value="Unassembled WGS sequence"/>
</dbReference>
<gene>
    <name evidence="2" type="ORF">QJS04_geneDACA001496</name>
</gene>
<sequence>MLQGNPRSSNGSTGSHHQSILRRSPRFLPQNNNRRPGSSDDQVTSEPRLSSPPKTHLKSNPISSNPVEKTHFEKTHTRYPGNGSGGVLRRSPRFAVSSPVDGVSVSVEPIRSRSFSCPGRTERSDFDGDGVINFDRNGPVTGSEGRGNVLRRSLRLMGFVGRTNGLDGFVVEEEEGKRKGGSLDKNAKDGKLDYEMEREDQTICRRRSLRLMSSVRVLEGIGSGTNGLDELVTENERGMRKGGGSLVENLENKGPIKKLTHLEPCNAKIKNEEWLNERRMSLRSMSGANGGDKLLKEKEAKEEDGSSKMKQPKQSNSKSGRQEEKNDRRRSLRLMGLAHKVSEESEGGFEGCEELLKEEEKELRNGDSVVSGVAATPKLRMEGKKRKIENVDDIGMAGRTGDEDCISPGWTRDQELALHRAYLIARPSPHFWKKVSKMVPGKSAQECFDRIHSDLQTPPEHRPRLRTNKATTSPLSHFSLSAGKPLRQDKTQDKRLRTNKQRKLLSTKIVRHLLRKHTLVDKSQEADLFSVFENTTNTCTKDFLEMPSSPSTSMKQNIHERATSSHKKPLSRLRNSSSVCSISPEVLKQVKNMALHEKYIDQLHCREERRRVASAKASKALVADDGADCKAVRKIDVKTAKTALASEARDFINYFNRMQADDHLLKNEDSESSDGDDEDEGDPYCT</sequence>
<reference evidence="2" key="2">
    <citation type="submission" date="2023-06" db="EMBL/GenBank/DDBJ databases">
        <authorList>
            <person name="Ma L."/>
            <person name="Liu K.-W."/>
            <person name="Li Z."/>
            <person name="Hsiao Y.-Y."/>
            <person name="Qi Y."/>
            <person name="Fu T."/>
            <person name="Tang G."/>
            <person name="Zhang D."/>
            <person name="Sun W.-H."/>
            <person name="Liu D.-K."/>
            <person name="Li Y."/>
            <person name="Chen G.-Z."/>
            <person name="Liu X.-D."/>
            <person name="Liao X.-Y."/>
            <person name="Jiang Y.-T."/>
            <person name="Yu X."/>
            <person name="Hao Y."/>
            <person name="Huang J."/>
            <person name="Zhao X.-W."/>
            <person name="Ke S."/>
            <person name="Chen Y.-Y."/>
            <person name="Wu W.-L."/>
            <person name="Hsu J.-L."/>
            <person name="Lin Y.-F."/>
            <person name="Huang M.-D."/>
            <person name="Li C.-Y."/>
            <person name="Huang L."/>
            <person name="Wang Z.-W."/>
            <person name="Zhao X."/>
            <person name="Zhong W.-Y."/>
            <person name="Peng D.-H."/>
            <person name="Ahmad S."/>
            <person name="Lan S."/>
            <person name="Zhang J.-S."/>
            <person name="Tsai W.-C."/>
            <person name="Van De Peer Y."/>
            <person name="Liu Z.-J."/>
        </authorList>
    </citation>
    <scope>NUCLEOTIDE SEQUENCE</scope>
    <source>
        <strain evidence="2">SCP</strain>
        <tissue evidence="2">Leaves</tissue>
    </source>
</reference>
<dbReference type="CDD" id="cd00167">
    <property type="entry name" value="SANT"/>
    <property type="match status" value="1"/>
</dbReference>
<proteinExistence type="predicted"/>
<feature type="region of interest" description="Disordered" evidence="1">
    <location>
        <begin position="453"/>
        <end position="481"/>
    </location>
</feature>
<protein>
    <recommendedName>
        <fullName evidence="4">Myb-like domain-containing protein</fullName>
    </recommendedName>
</protein>
<organism evidence="2 3">
    <name type="scientific">Acorus gramineus</name>
    <name type="common">Dwarf sweet flag</name>
    <dbReference type="NCBI Taxonomy" id="55184"/>
    <lineage>
        <taxon>Eukaryota</taxon>
        <taxon>Viridiplantae</taxon>
        <taxon>Streptophyta</taxon>
        <taxon>Embryophyta</taxon>
        <taxon>Tracheophyta</taxon>
        <taxon>Spermatophyta</taxon>
        <taxon>Magnoliopsida</taxon>
        <taxon>Liliopsida</taxon>
        <taxon>Acoraceae</taxon>
        <taxon>Acorus</taxon>
    </lineage>
</organism>
<feature type="compositionally biased region" description="Basic and acidic residues" evidence="1">
    <location>
        <begin position="320"/>
        <end position="329"/>
    </location>
</feature>